<evidence type="ECO:0000256" key="2">
    <source>
        <dbReference type="ARBA" id="ARBA00022723"/>
    </source>
</evidence>
<dbReference type="Proteomes" id="UP000321197">
    <property type="component" value="Unassembled WGS sequence"/>
</dbReference>
<feature type="domain" description="Pyruvate carboxyltransferase" evidence="4">
    <location>
        <begin position="1"/>
        <end position="269"/>
    </location>
</feature>
<dbReference type="PANTHER" id="PTHR42738">
    <property type="entry name" value="HYDROXYMETHYLGLUTARYL-COA LYASE"/>
    <property type="match status" value="1"/>
</dbReference>
<dbReference type="GO" id="GO:0046951">
    <property type="term" value="P:ketone body biosynthetic process"/>
    <property type="evidence" value="ECO:0007669"/>
    <property type="project" value="TreeGrafter"/>
</dbReference>
<dbReference type="PANTHER" id="PTHR42738:SF7">
    <property type="entry name" value="HYDROXYMETHYLGLUTARYL-COA LYASE"/>
    <property type="match status" value="1"/>
</dbReference>
<dbReference type="InterPro" id="IPR000891">
    <property type="entry name" value="PYR_CT"/>
</dbReference>
<dbReference type="InterPro" id="IPR013785">
    <property type="entry name" value="Aldolase_TIM"/>
</dbReference>
<comment type="caution">
    <text evidence="5">The sequence shown here is derived from an EMBL/GenBank/DDBJ whole genome shotgun (WGS) entry which is preliminary data.</text>
</comment>
<comment type="similarity">
    <text evidence="1">Belongs to the HMG-CoA lyase family.</text>
</comment>
<gene>
    <name evidence="5" type="ORF">MHY01S_34550</name>
</gene>
<keyword evidence="2" id="KW-0479">Metal-binding</keyword>
<sequence length="283" mass="30863">MKWVECPRDSWQGFGRFIPTEEKVAYLQRLLEAGFHSLDLTSFVSPKWVPQHADAEAVLTALPAPEGHEYLAIIGNLKGLERALKAPHLTTVGYPFAISETFQRKNLNLGIEESWPVLEELIAQSQGLRFVVYLSMAFGNPYGDAWEPGLTAQFVECMRQLKGLSGIVLADTYGVASAQTIAQTLQAVAMSGGLDEKLGLHLHSRPENTLEKVQVALRAGVRWLEGALGGIGGCPFAGDELVGNLATEQVLPYLAKQGQHTGVDLDRLPELSGQALLLRTQYA</sequence>
<dbReference type="OrthoDB" id="9784013at2"/>
<accession>A0A511R6P1</accession>
<dbReference type="CDD" id="cd07938">
    <property type="entry name" value="DRE_TIM_HMGL"/>
    <property type="match status" value="1"/>
</dbReference>
<keyword evidence="3 5" id="KW-0456">Lyase</keyword>
<dbReference type="Gene3D" id="3.20.20.70">
    <property type="entry name" value="Aldolase class I"/>
    <property type="match status" value="1"/>
</dbReference>
<protein>
    <submittedName>
        <fullName evidence="5">Hydroxymethylglutaryl-CoA lyase</fullName>
    </submittedName>
</protein>
<dbReference type="RefSeq" id="WP_119341928.1">
    <property type="nucleotide sequence ID" value="NZ_BJXL01000213.1"/>
</dbReference>
<dbReference type="GO" id="GO:0006552">
    <property type="term" value="P:L-leucine catabolic process"/>
    <property type="evidence" value="ECO:0007669"/>
    <property type="project" value="TreeGrafter"/>
</dbReference>
<dbReference type="SUPFAM" id="SSF51569">
    <property type="entry name" value="Aldolase"/>
    <property type="match status" value="1"/>
</dbReference>
<dbReference type="PROSITE" id="PS50991">
    <property type="entry name" value="PYR_CT"/>
    <property type="match status" value="1"/>
</dbReference>
<dbReference type="AlphaFoldDB" id="A0A511R6P1"/>
<proteinExistence type="inferred from homology"/>
<dbReference type="EMBL" id="BJXL01000213">
    <property type="protein sequence ID" value="GEM85289.1"/>
    <property type="molecule type" value="Genomic_DNA"/>
</dbReference>
<dbReference type="GO" id="GO:0046872">
    <property type="term" value="F:metal ion binding"/>
    <property type="evidence" value="ECO:0007669"/>
    <property type="project" value="UniProtKB-KW"/>
</dbReference>
<evidence type="ECO:0000256" key="3">
    <source>
        <dbReference type="ARBA" id="ARBA00023239"/>
    </source>
</evidence>
<dbReference type="InterPro" id="IPR043594">
    <property type="entry name" value="HMGL"/>
</dbReference>
<name>A0A511R6P1_9DEIN</name>
<evidence type="ECO:0000313" key="6">
    <source>
        <dbReference type="Proteomes" id="UP000321197"/>
    </source>
</evidence>
<evidence type="ECO:0000259" key="4">
    <source>
        <dbReference type="PROSITE" id="PS50991"/>
    </source>
</evidence>
<dbReference type="GO" id="GO:0004419">
    <property type="term" value="F:hydroxymethylglutaryl-CoA lyase activity"/>
    <property type="evidence" value="ECO:0007669"/>
    <property type="project" value="TreeGrafter"/>
</dbReference>
<evidence type="ECO:0000256" key="1">
    <source>
        <dbReference type="ARBA" id="ARBA00009405"/>
    </source>
</evidence>
<dbReference type="Pfam" id="PF00682">
    <property type="entry name" value="HMGL-like"/>
    <property type="match status" value="1"/>
</dbReference>
<evidence type="ECO:0000313" key="5">
    <source>
        <dbReference type="EMBL" id="GEM85289.1"/>
    </source>
</evidence>
<reference evidence="5 6" key="1">
    <citation type="submission" date="2019-07" db="EMBL/GenBank/DDBJ databases">
        <title>Whole genome shotgun sequence of Meiothermus hypogaeus NBRC 106114.</title>
        <authorList>
            <person name="Hosoyama A."/>
            <person name="Uohara A."/>
            <person name="Ohji S."/>
            <person name="Ichikawa N."/>
        </authorList>
    </citation>
    <scope>NUCLEOTIDE SEQUENCE [LARGE SCALE GENOMIC DNA]</scope>
    <source>
        <strain evidence="5 6">NBRC 106114</strain>
    </source>
</reference>
<organism evidence="5 6">
    <name type="scientific">Meiothermus hypogaeus NBRC 106114</name>
    <dbReference type="NCBI Taxonomy" id="1227553"/>
    <lineage>
        <taxon>Bacteria</taxon>
        <taxon>Thermotogati</taxon>
        <taxon>Deinococcota</taxon>
        <taxon>Deinococci</taxon>
        <taxon>Thermales</taxon>
        <taxon>Thermaceae</taxon>
        <taxon>Meiothermus</taxon>
    </lineage>
</organism>